<dbReference type="GO" id="GO:0019285">
    <property type="term" value="P:glycine betaine biosynthetic process from choline"/>
    <property type="evidence" value="ECO:0007669"/>
    <property type="project" value="UniProtKB-UniRule"/>
</dbReference>
<dbReference type="NCBIfam" id="TIGR03384">
    <property type="entry name" value="betaine_BetI"/>
    <property type="match status" value="1"/>
</dbReference>
<dbReference type="InterPro" id="IPR001647">
    <property type="entry name" value="HTH_TetR"/>
</dbReference>
<accession>A0A842I629</accession>
<dbReference type="EMBL" id="JACLQD010000002">
    <property type="protein sequence ID" value="MBC2835086.1"/>
    <property type="molecule type" value="Genomic_DNA"/>
</dbReference>
<dbReference type="InterPro" id="IPR017757">
    <property type="entry name" value="Tscrpt_rep_BetI"/>
</dbReference>
<dbReference type="GO" id="GO:0000976">
    <property type="term" value="F:transcription cis-regulatory region binding"/>
    <property type="evidence" value="ECO:0007669"/>
    <property type="project" value="TreeGrafter"/>
</dbReference>
<dbReference type="SUPFAM" id="SSF46689">
    <property type="entry name" value="Homeodomain-like"/>
    <property type="match status" value="1"/>
</dbReference>
<comment type="function">
    <text evidence="6">Repressor involved in the biosynthesis of the osmoprotectant glycine betaine. It represses transcription of the choline transporter BetT and the genes of BetAB involved in the synthesis of glycine betaine.</text>
</comment>
<dbReference type="Gene3D" id="1.10.357.10">
    <property type="entry name" value="Tetracycline Repressor, domain 2"/>
    <property type="match status" value="1"/>
</dbReference>
<evidence type="ECO:0000259" key="9">
    <source>
        <dbReference type="PROSITE" id="PS50977"/>
    </source>
</evidence>
<keyword evidence="5 7" id="KW-0804">Transcription</keyword>
<evidence type="ECO:0000256" key="8">
    <source>
        <dbReference type="PROSITE-ProRule" id="PRU00335"/>
    </source>
</evidence>
<dbReference type="PANTHER" id="PTHR30055:SF234">
    <property type="entry name" value="HTH-TYPE TRANSCRIPTIONAL REGULATOR BETI"/>
    <property type="match status" value="1"/>
</dbReference>
<feature type="domain" description="HTH tetR-type" evidence="9">
    <location>
        <begin position="10"/>
        <end position="70"/>
    </location>
</feature>
<dbReference type="InterPro" id="IPR039538">
    <property type="entry name" value="BetI_C"/>
</dbReference>
<dbReference type="HAMAP" id="MF_00768">
    <property type="entry name" value="HTH_type_BetI"/>
    <property type="match status" value="1"/>
</dbReference>
<dbReference type="InterPro" id="IPR009057">
    <property type="entry name" value="Homeodomain-like_sf"/>
</dbReference>
<sequence length="197" mass="21590">MPLALRSISDIRRQELRAAAFRVLQREGVQGTTLEKVAAEAGASKGIVLHYFRSKAELFEQVMREANLVLRDRVNARLARADSPQARLIAIVEGNFEPDMFIAPVCHAWLSLCAQVPRDAALARIQRVIHARMQSNLMSGLRPLLPVAEAEAKALQISALIDGLWLRLGLAPGSMTPDEAIAIVRQTLGPSLLPPPH</sequence>
<evidence type="ECO:0000256" key="6">
    <source>
        <dbReference type="ARBA" id="ARBA00024936"/>
    </source>
</evidence>
<dbReference type="Pfam" id="PF00440">
    <property type="entry name" value="TetR_N"/>
    <property type="match status" value="1"/>
</dbReference>
<dbReference type="PANTHER" id="PTHR30055">
    <property type="entry name" value="HTH-TYPE TRANSCRIPTIONAL REGULATOR RUTR"/>
    <property type="match status" value="1"/>
</dbReference>
<evidence type="ECO:0000256" key="4">
    <source>
        <dbReference type="ARBA" id="ARBA00023125"/>
    </source>
</evidence>
<keyword evidence="11" id="KW-1185">Reference proteome</keyword>
<evidence type="ECO:0000256" key="2">
    <source>
        <dbReference type="ARBA" id="ARBA00022491"/>
    </source>
</evidence>
<dbReference type="GO" id="GO:0045892">
    <property type="term" value="P:negative regulation of DNA-templated transcription"/>
    <property type="evidence" value="ECO:0007669"/>
    <property type="project" value="UniProtKB-UniRule"/>
</dbReference>
<dbReference type="GO" id="GO:0003700">
    <property type="term" value="F:DNA-binding transcription factor activity"/>
    <property type="evidence" value="ECO:0007669"/>
    <property type="project" value="UniProtKB-UniRule"/>
</dbReference>
<dbReference type="PROSITE" id="PS50977">
    <property type="entry name" value="HTH_TETR_2"/>
    <property type="match status" value="1"/>
</dbReference>
<feature type="DNA-binding region" description="H-T-H motif" evidence="7 8">
    <location>
        <begin position="33"/>
        <end position="52"/>
    </location>
</feature>
<gene>
    <name evidence="7 10" type="primary">betI</name>
    <name evidence="10" type="ORF">H7F16_06170</name>
</gene>
<organism evidence="10 11">
    <name type="scientific">Paragemmobacter straminiformis</name>
    <dbReference type="NCBI Taxonomy" id="2045119"/>
    <lineage>
        <taxon>Bacteria</taxon>
        <taxon>Pseudomonadati</taxon>
        <taxon>Pseudomonadota</taxon>
        <taxon>Alphaproteobacteria</taxon>
        <taxon>Rhodobacterales</taxon>
        <taxon>Paracoccaceae</taxon>
        <taxon>Paragemmobacter</taxon>
    </lineage>
</organism>
<dbReference type="UniPathway" id="UPA00529"/>
<keyword evidence="3 7" id="KW-0805">Transcription regulation</keyword>
<comment type="caution">
    <text evidence="10">The sequence shown here is derived from an EMBL/GenBank/DDBJ whole genome shotgun (WGS) entry which is preliminary data.</text>
</comment>
<evidence type="ECO:0000256" key="7">
    <source>
        <dbReference type="HAMAP-Rule" id="MF_00768"/>
    </source>
</evidence>
<dbReference type="PRINTS" id="PR00455">
    <property type="entry name" value="HTHTETR"/>
</dbReference>
<evidence type="ECO:0000256" key="5">
    <source>
        <dbReference type="ARBA" id="ARBA00023163"/>
    </source>
</evidence>
<proteinExistence type="inferred from homology"/>
<evidence type="ECO:0000313" key="10">
    <source>
        <dbReference type="EMBL" id="MBC2835086.1"/>
    </source>
</evidence>
<evidence type="ECO:0000256" key="1">
    <source>
        <dbReference type="ARBA" id="ARBA00004719"/>
    </source>
</evidence>
<comment type="function">
    <text evidence="7">Repressor involved in choline regulation of the bet genes.</text>
</comment>
<evidence type="ECO:0000256" key="3">
    <source>
        <dbReference type="ARBA" id="ARBA00023015"/>
    </source>
</evidence>
<dbReference type="InterPro" id="IPR050109">
    <property type="entry name" value="HTH-type_TetR-like_transc_reg"/>
</dbReference>
<keyword evidence="2 7" id="KW-0678">Repressor</keyword>
<dbReference type="NCBIfam" id="NF001978">
    <property type="entry name" value="PRK00767.1"/>
    <property type="match status" value="1"/>
</dbReference>
<keyword evidence="4 7" id="KW-0238">DNA-binding</keyword>
<dbReference type="AlphaFoldDB" id="A0A842I629"/>
<dbReference type="Proteomes" id="UP000555411">
    <property type="component" value="Unassembled WGS sequence"/>
</dbReference>
<name>A0A842I629_9RHOB</name>
<evidence type="ECO:0000313" key="11">
    <source>
        <dbReference type="Proteomes" id="UP000555411"/>
    </source>
</evidence>
<reference evidence="10 11" key="1">
    <citation type="journal article" date="2017" name="Int. J. Syst. Evol. Microbiol.">
        <title>Gemmobacter straminiformis sp. nov., isolated from an artificial fountain.</title>
        <authorList>
            <person name="Kang J.Y."/>
            <person name="Kim M.J."/>
            <person name="Chun J."/>
            <person name="Son K.P."/>
            <person name="Jahng K.Y."/>
        </authorList>
    </citation>
    <scope>NUCLEOTIDE SEQUENCE [LARGE SCALE GENOMIC DNA]</scope>
    <source>
        <strain evidence="10 11">CAM-8</strain>
    </source>
</reference>
<dbReference type="SUPFAM" id="SSF48498">
    <property type="entry name" value="Tetracyclin repressor-like, C-terminal domain"/>
    <property type="match status" value="1"/>
</dbReference>
<comment type="pathway">
    <text evidence="1 7">Amine and polyamine biosynthesis; betaine biosynthesis via choline pathway [regulation].</text>
</comment>
<dbReference type="InterPro" id="IPR036271">
    <property type="entry name" value="Tet_transcr_reg_TetR-rel_C_sf"/>
</dbReference>
<dbReference type="Pfam" id="PF13977">
    <property type="entry name" value="TetR_C_6"/>
    <property type="match status" value="1"/>
</dbReference>
<protein>
    <recommendedName>
        <fullName evidence="7">HTH-type transcriptional regulator BetI</fullName>
    </recommendedName>
</protein>